<proteinExistence type="predicted"/>
<feature type="compositionally biased region" description="Low complexity" evidence="1">
    <location>
        <begin position="227"/>
        <end position="253"/>
    </location>
</feature>
<dbReference type="HOGENOM" id="CLU_507213_0_0_1"/>
<evidence type="ECO:0000313" key="2">
    <source>
        <dbReference type="EMBL" id="KIM84987.1"/>
    </source>
</evidence>
<dbReference type="STRING" id="765440.A0A0C3C5Q3"/>
<reference evidence="3" key="2">
    <citation type="submission" date="2015-01" db="EMBL/GenBank/DDBJ databases">
        <title>Evolutionary Origins and Diversification of the Mycorrhizal Mutualists.</title>
        <authorList>
            <consortium name="DOE Joint Genome Institute"/>
            <consortium name="Mycorrhizal Genomics Consortium"/>
            <person name="Kohler A."/>
            <person name="Kuo A."/>
            <person name="Nagy L.G."/>
            <person name="Floudas D."/>
            <person name="Copeland A."/>
            <person name="Barry K.W."/>
            <person name="Cichocki N."/>
            <person name="Veneault-Fourrey C."/>
            <person name="LaButti K."/>
            <person name="Lindquist E.A."/>
            <person name="Lipzen A."/>
            <person name="Lundell T."/>
            <person name="Morin E."/>
            <person name="Murat C."/>
            <person name="Riley R."/>
            <person name="Ohm R."/>
            <person name="Sun H."/>
            <person name="Tunlid A."/>
            <person name="Henrissat B."/>
            <person name="Grigoriev I.V."/>
            <person name="Hibbett D.S."/>
            <person name="Martin F."/>
        </authorList>
    </citation>
    <scope>NUCLEOTIDE SEQUENCE [LARGE SCALE GENOMIC DNA]</scope>
    <source>
        <strain evidence="3">F 1598</strain>
    </source>
</reference>
<feature type="compositionally biased region" description="Basic and acidic residues" evidence="1">
    <location>
        <begin position="148"/>
        <end position="157"/>
    </location>
</feature>
<keyword evidence="3" id="KW-1185">Reference proteome</keyword>
<reference evidence="2 3" key="1">
    <citation type="submission" date="2014-04" db="EMBL/GenBank/DDBJ databases">
        <authorList>
            <consortium name="DOE Joint Genome Institute"/>
            <person name="Kuo A."/>
            <person name="Tarkka M."/>
            <person name="Buscot F."/>
            <person name="Kohler A."/>
            <person name="Nagy L.G."/>
            <person name="Floudas D."/>
            <person name="Copeland A."/>
            <person name="Barry K.W."/>
            <person name="Cichocki N."/>
            <person name="Veneault-Fourrey C."/>
            <person name="LaButti K."/>
            <person name="Lindquist E.A."/>
            <person name="Lipzen A."/>
            <person name="Lundell T."/>
            <person name="Morin E."/>
            <person name="Murat C."/>
            <person name="Sun H."/>
            <person name="Tunlid A."/>
            <person name="Henrissat B."/>
            <person name="Grigoriev I.V."/>
            <person name="Hibbett D.S."/>
            <person name="Martin F."/>
            <person name="Nordberg H.P."/>
            <person name="Cantor M.N."/>
            <person name="Hua S.X."/>
        </authorList>
    </citation>
    <scope>NUCLEOTIDE SEQUENCE [LARGE SCALE GENOMIC DNA]</scope>
    <source>
        <strain evidence="2 3">F 1598</strain>
    </source>
</reference>
<feature type="region of interest" description="Disordered" evidence="1">
    <location>
        <begin position="121"/>
        <end position="262"/>
    </location>
</feature>
<accession>A0A0C3C5Q3</accession>
<dbReference type="EMBL" id="KN832986">
    <property type="protein sequence ID" value="KIM84987.1"/>
    <property type="molecule type" value="Genomic_DNA"/>
</dbReference>
<dbReference type="InParanoid" id="A0A0C3C5Q3"/>
<gene>
    <name evidence="2" type="ORF">PILCRDRAFT_377823</name>
</gene>
<dbReference type="AlphaFoldDB" id="A0A0C3C5Q3"/>
<evidence type="ECO:0000256" key="1">
    <source>
        <dbReference type="SAM" id="MobiDB-lite"/>
    </source>
</evidence>
<feature type="compositionally biased region" description="Polar residues" evidence="1">
    <location>
        <begin position="164"/>
        <end position="176"/>
    </location>
</feature>
<feature type="region of interest" description="Disordered" evidence="1">
    <location>
        <begin position="336"/>
        <end position="372"/>
    </location>
</feature>
<name>A0A0C3C5Q3_PILCF</name>
<sequence>MSMPVSSTTTSPSFLSGIENPSLTTLVPRSELPTSCLHKPHLPKSTSLPSLKLTPTPAPAPFSTCESTNNIPCLWCAWTMGDFEFEFEQKRGVSVRRRRRASSPARVGFQIGLGFGGCHAPGVRHSPTEDAESGINRRHSTSTSSLLGDRKEKENTKRYGMITGISTHSESRPSSMSHRRSYASVQLVRARSQFFAPETTQEPAYAPNSTPPETRNTNTPTPPPSSPSLGPFPNTTVLSPTLAHSSSSLSLSLTQPERTLRRKQRMTLLKQRSSRSLRVPLLNTRLDVGVGDDENDTTWISPTMSIPMPVPVSMQQQEYTTVVRVGHPSRPYYSAIRPSNMSRPNSPFGSSSPTSPSSFFSPPPPLPCASDLASRTSYQGHVVDGGDSTIGFSLSGEMELRMGLARFRSAEGEGPPLHPHPSSEYRFREMGTAAEGSSKAVRSKGGCVKGSGRIGGKMKRLGMGIMEVVLGRR</sequence>
<evidence type="ECO:0000313" key="3">
    <source>
        <dbReference type="Proteomes" id="UP000054166"/>
    </source>
</evidence>
<protein>
    <submittedName>
        <fullName evidence="2">Uncharacterized protein</fullName>
    </submittedName>
</protein>
<feature type="compositionally biased region" description="Low complexity" evidence="1">
    <location>
        <begin position="207"/>
        <end position="219"/>
    </location>
</feature>
<organism evidence="2 3">
    <name type="scientific">Piloderma croceum (strain F 1598)</name>
    <dbReference type="NCBI Taxonomy" id="765440"/>
    <lineage>
        <taxon>Eukaryota</taxon>
        <taxon>Fungi</taxon>
        <taxon>Dikarya</taxon>
        <taxon>Basidiomycota</taxon>
        <taxon>Agaricomycotina</taxon>
        <taxon>Agaricomycetes</taxon>
        <taxon>Agaricomycetidae</taxon>
        <taxon>Atheliales</taxon>
        <taxon>Atheliaceae</taxon>
        <taxon>Piloderma</taxon>
    </lineage>
</organism>
<dbReference type="Proteomes" id="UP000054166">
    <property type="component" value="Unassembled WGS sequence"/>
</dbReference>
<feature type="compositionally biased region" description="Low complexity" evidence="1">
    <location>
        <begin position="344"/>
        <end position="360"/>
    </location>
</feature>
<dbReference type="OrthoDB" id="2687560at2759"/>